<dbReference type="InterPro" id="IPR042242">
    <property type="entry name" value="RecO_C"/>
</dbReference>
<feature type="domain" description="DNA replication/recombination mediator RecO N-terminal" evidence="9">
    <location>
        <begin position="117"/>
        <end position="186"/>
    </location>
</feature>
<dbReference type="Pfam" id="PF11967">
    <property type="entry name" value="RecO_N"/>
    <property type="match status" value="1"/>
</dbReference>
<dbReference type="Proteomes" id="UP000715095">
    <property type="component" value="Unassembled WGS sequence"/>
</dbReference>
<protein>
    <recommendedName>
        <fullName evidence="2 7">DNA repair protein RecO</fullName>
    </recommendedName>
    <alternativeName>
        <fullName evidence="6 7">Recombination protein O</fullName>
    </alternativeName>
</protein>
<evidence type="ECO:0000256" key="4">
    <source>
        <dbReference type="ARBA" id="ARBA00023172"/>
    </source>
</evidence>
<dbReference type="Gene3D" id="1.20.1440.120">
    <property type="entry name" value="Recombination protein O, C-terminal domain"/>
    <property type="match status" value="1"/>
</dbReference>
<dbReference type="HAMAP" id="MF_00201">
    <property type="entry name" value="RecO"/>
    <property type="match status" value="1"/>
</dbReference>
<evidence type="ECO:0000256" key="6">
    <source>
        <dbReference type="ARBA" id="ARBA00033409"/>
    </source>
</evidence>
<keyword evidence="4 7" id="KW-0233">DNA recombination</keyword>
<sequence>MPSAAASPALERLFGKASEKLDKPEGRPVEGPVAAALDRPAQTRRAKGARSAAEVLQRRPGLASIDRTHPRFAAAAAFDLTIKRTDAAARILAEAEALLDEKPEARPRAMPRRVAAEPGFILHVRPWSESSLLLDVLTLRFGRVFLVAKGAKRPASQLRGLLVPFSPLRFTWTGKNEAKILVRAEWQGSLLPLEGEALMSGFYVNELVLRMTEREDPAPQLFSAYVEVLCALADDRAALRQRALRAFEAALLELSGWPLAATSFGTDEAVDKKEVSAYFVRDGLLFPLRVNEMPTAADGGRAPAPRIYPAEAVEALLAGRLETPAELRAARDILREVIQYHLGEKTLRTRRVLGELNRL</sequence>
<dbReference type="SUPFAM" id="SSF57863">
    <property type="entry name" value="ArfGap/RecO-like zinc finger"/>
    <property type="match status" value="1"/>
</dbReference>
<dbReference type="PANTHER" id="PTHR33991:SF1">
    <property type="entry name" value="DNA REPAIR PROTEIN RECO"/>
    <property type="match status" value="1"/>
</dbReference>
<evidence type="ECO:0000256" key="8">
    <source>
        <dbReference type="SAM" id="MobiDB-lite"/>
    </source>
</evidence>
<dbReference type="InterPro" id="IPR012340">
    <property type="entry name" value="NA-bd_OB-fold"/>
</dbReference>
<evidence type="ECO:0000313" key="10">
    <source>
        <dbReference type="EMBL" id="MBM6703432.1"/>
    </source>
</evidence>
<name>A0ABS2DQ32_9BURK</name>
<dbReference type="Pfam" id="PF02565">
    <property type="entry name" value="RecO_C"/>
    <property type="match status" value="1"/>
</dbReference>
<evidence type="ECO:0000256" key="7">
    <source>
        <dbReference type="HAMAP-Rule" id="MF_00201"/>
    </source>
</evidence>
<dbReference type="NCBIfam" id="TIGR00613">
    <property type="entry name" value="reco"/>
    <property type="match status" value="1"/>
</dbReference>
<evidence type="ECO:0000313" key="11">
    <source>
        <dbReference type="Proteomes" id="UP000715095"/>
    </source>
</evidence>
<evidence type="ECO:0000256" key="3">
    <source>
        <dbReference type="ARBA" id="ARBA00022763"/>
    </source>
</evidence>
<dbReference type="InterPro" id="IPR003717">
    <property type="entry name" value="RecO"/>
</dbReference>
<gene>
    <name evidence="7 10" type="primary">recO</name>
    <name evidence="10" type="ORF">H6A60_02810</name>
</gene>
<evidence type="ECO:0000256" key="1">
    <source>
        <dbReference type="ARBA" id="ARBA00007452"/>
    </source>
</evidence>
<keyword evidence="3 7" id="KW-0227">DNA damage</keyword>
<dbReference type="InterPro" id="IPR022572">
    <property type="entry name" value="DNA_rep/recomb_RecO_N"/>
</dbReference>
<organism evidence="10 11">
    <name type="scientific">Sutterella massiliensis</name>
    <dbReference type="NCBI Taxonomy" id="1816689"/>
    <lineage>
        <taxon>Bacteria</taxon>
        <taxon>Pseudomonadati</taxon>
        <taxon>Pseudomonadota</taxon>
        <taxon>Betaproteobacteria</taxon>
        <taxon>Burkholderiales</taxon>
        <taxon>Sutterellaceae</taxon>
        <taxon>Sutterella</taxon>
    </lineage>
</organism>
<keyword evidence="11" id="KW-1185">Reference proteome</keyword>
<accession>A0ABS2DQ32</accession>
<reference evidence="10 11" key="1">
    <citation type="journal article" date="2021" name="Sci. Rep.">
        <title>The distribution of antibiotic resistance genes in chicken gut microbiota commensals.</title>
        <authorList>
            <person name="Juricova H."/>
            <person name="Matiasovicova J."/>
            <person name="Kubasova T."/>
            <person name="Cejkova D."/>
            <person name="Rychlik I."/>
        </authorList>
    </citation>
    <scope>NUCLEOTIDE SEQUENCE [LARGE SCALE GENOMIC DNA]</scope>
    <source>
        <strain evidence="10 11">An829</strain>
    </source>
</reference>
<dbReference type="InterPro" id="IPR037278">
    <property type="entry name" value="ARFGAP/RecO"/>
</dbReference>
<comment type="similarity">
    <text evidence="1 7">Belongs to the RecO family.</text>
</comment>
<comment type="caution">
    <text evidence="10">The sequence shown here is derived from an EMBL/GenBank/DDBJ whole genome shotgun (WGS) entry which is preliminary data.</text>
</comment>
<feature type="compositionally biased region" description="Basic and acidic residues" evidence="8">
    <location>
        <begin position="13"/>
        <end position="28"/>
    </location>
</feature>
<comment type="function">
    <text evidence="7">Involved in DNA repair and RecF pathway recombination.</text>
</comment>
<evidence type="ECO:0000256" key="2">
    <source>
        <dbReference type="ARBA" id="ARBA00021310"/>
    </source>
</evidence>
<dbReference type="PANTHER" id="PTHR33991">
    <property type="entry name" value="DNA REPAIR PROTEIN RECO"/>
    <property type="match status" value="1"/>
</dbReference>
<feature type="region of interest" description="Disordered" evidence="8">
    <location>
        <begin position="1"/>
        <end position="55"/>
    </location>
</feature>
<dbReference type="SUPFAM" id="SSF50249">
    <property type="entry name" value="Nucleic acid-binding proteins"/>
    <property type="match status" value="1"/>
</dbReference>
<evidence type="ECO:0000259" key="9">
    <source>
        <dbReference type="Pfam" id="PF11967"/>
    </source>
</evidence>
<proteinExistence type="inferred from homology"/>
<dbReference type="Gene3D" id="2.40.50.140">
    <property type="entry name" value="Nucleic acid-binding proteins"/>
    <property type="match status" value="1"/>
</dbReference>
<dbReference type="EMBL" id="JACJJC010000003">
    <property type="protein sequence ID" value="MBM6703432.1"/>
    <property type="molecule type" value="Genomic_DNA"/>
</dbReference>
<keyword evidence="5 7" id="KW-0234">DNA repair</keyword>
<evidence type="ECO:0000256" key="5">
    <source>
        <dbReference type="ARBA" id="ARBA00023204"/>
    </source>
</evidence>